<dbReference type="InterPro" id="IPR003959">
    <property type="entry name" value="ATPase_AAA_core"/>
</dbReference>
<organism evidence="2 3">
    <name type="scientific">Streptococcus intermedius</name>
    <dbReference type="NCBI Taxonomy" id="1338"/>
    <lineage>
        <taxon>Bacteria</taxon>
        <taxon>Bacillati</taxon>
        <taxon>Bacillota</taxon>
        <taxon>Bacilli</taxon>
        <taxon>Lactobacillales</taxon>
        <taxon>Streptococcaceae</taxon>
        <taxon>Streptococcus</taxon>
        <taxon>Streptococcus anginosus group</taxon>
    </lineage>
</organism>
<name>A0A930RE59_STRIT</name>
<evidence type="ECO:0000259" key="1">
    <source>
        <dbReference type="Pfam" id="PF13304"/>
    </source>
</evidence>
<accession>A0A930RE59</accession>
<dbReference type="GO" id="GO:0016887">
    <property type="term" value="F:ATP hydrolysis activity"/>
    <property type="evidence" value="ECO:0007669"/>
    <property type="project" value="InterPro"/>
</dbReference>
<dbReference type="InterPro" id="IPR027417">
    <property type="entry name" value="P-loop_NTPase"/>
</dbReference>
<comment type="caution">
    <text evidence="2">The sequence shown here is derived from an EMBL/GenBank/DDBJ whole genome shotgun (WGS) entry which is preliminary data.</text>
</comment>
<dbReference type="Proteomes" id="UP000721045">
    <property type="component" value="Unassembled WGS sequence"/>
</dbReference>
<evidence type="ECO:0000313" key="2">
    <source>
        <dbReference type="EMBL" id="MBF1713820.1"/>
    </source>
</evidence>
<gene>
    <name evidence="2" type="ORF">HXO88_08880</name>
</gene>
<keyword evidence="2" id="KW-0067">ATP-binding</keyword>
<dbReference type="Pfam" id="PF13304">
    <property type="entry name" value="AAA_21"/>
    <property type="match status" value="1"/>
</dbReference>
<proteinExistence type="predicted"/>
<dbReference type="GO" id="GO:0005524">
    <property type="term" value="F:ATP binding"/>
    <property type="evidence" value="ECO:0007669"/>
    <property type="project" value="UniProtKB-KW"/>
</dbReference>
<sequence length="426" mass="49947">MIPSQVRSLKHHLKTVNEEISVLNFSSIYGANASGKSNFIKALEFAQTVITSSEERVRKSVVRESYYKGEISFKGKTSDFEFDLIIGEGIFTYGFSMNLFNFEIKSEWLYKRVNNEDIKLYEIDYDKGIKIEDILLDNLQINDNDKERFKIYISDANKSNSLFLQYINANERKLDYSIELYKIYDWFSSTMEVISTYDGAKGSEDAFLNEEDTEKLAEFLKNFGTGIERIERQVISKQDIDDINRKSIDSIADRLIEMNKQDESKIAAGMVQTNENIYFFSIDDNNELVIERIYFIHEGTSSKFPLRAESDGTRRLIEMYGVLNTVKDKVYIIDEIDRSFHPNLTYEFIKRALSNSKIQLIVTTHEDRLLDLKLLRRDEIWFVDKLMNESRLYSLEDYKVRFDKDIMKDYLLGKYGSVPTFNNLFE</sequence>
<reference evidence="2" key="1">
    <citation type="submission" date="2020-04" db="EMBL/GenBank/DDBJ databases">
        <title>Deep metagenomics examines the oral microbiome during advanced dental caries in children, revealing novel taxa and co-occurrences with host molecules.</title>
        <authorList>
            <person name="Baker J.L."/>
            <person name="Morton J.T."/>
            <person name="Dinis M."/>
            <person name="Alvarez R."/>
            <person name="Tran N.C."/>
            <person name="Knight R."/>
            <person name="Edlund A."/>
        </authorList>
    </citation>
    <scope>NUCLEOTIDE SEQUENCE</scope>
    <source>
        <strain evidence="2">JCVI_23_bin.22</strain>
    </source>
</reference>
<evidence type="ECO:0000313" key="3">
    <source>
        <dbReference type="Proteomes" id="UP000721045"/>
    </source>
</evidence>
<dbReference type="EMBL" id="JABZYP010000054">
    <property type="protein sequence ID" value="MBF1713820.1"/>
    <property type="molecule type" value="Genomic_DNA"/>
</dbReference>
<dbReference type="PANTHER" id="PTHR40396:SF1">
    <property type="entry name" value="ATPASE AAA-TYPE CORE DOMAIN-CONTAINING PROTEIN"/>
    <property type="match status" value="1"/>
</dbReference>
<dbReference type="Gene3D" id="3.40.50.300">
    <property type="entry name" value="P-loop containing nucleotide triphosphate hydrolases"/>
    <property type="match status" value="1"/>
</dbReference>
<dbReference type="PANTHER" id="PTHR40396">
    <property type="entry name" value="ATPASE-LIKE PROTEIN"/>
    <property type="match status" value="1"/>
</dbReference>
<dbReference type="SUPFAM" id="SSF52540">
    <property type="entry name" value="P-loop containing nucleoside triphosphate hydrolases"/>
    <property type="match status" value="1"/>
</dbReference>
<feature type="domain" description="ATPase AAA-type core" evidence="1">
    <location>
        <begin position="26"/>
        <end position="371"/>
    </location>
</feature>
<dbReference type="AlphaFoldDB" id="A0A930RE59"/>
<keyword evidence="2" id="KW-0547">Nucleotide-binding</keyword>
<protein>
    <submittedName>
        <fullName evidence="2">ATP-binding protein</fullName>
    </submittedName>
</protein>